<dbReference type="InterPro" id="IPR051202">
    <property type="entry name" value="Peptidase_C40"/>
</dbReference>
<dbReference type="Pfam" id="PF07833">
    <property type="entry name" value="Cu_amine_oxidN1"/>
    <property type="match status" value="1"/>
</dbReference>
<name>A0A840QMI1_9BACI</name>
<dbReference type="InterPro" id="IPR038765">
    <property type="entry name" value="Papain-like_cys_pep_sf"/>
</dbReference>
<evidence type="ECO:0000259" key="9">
    <source>
        <dbReference type="PROSITE" id="PS51935"/>
    </source>
</evidence>
<accession>A0A840QMI1</accession>
<evidence type="ECO:0000256" key="3">
    <source>
        <dbReference type="ARBA" id="ARBA00022729"/>
    </source>
</evidence>
<keyword evidence="3 7" id="KW-0732">Signal</keyword>
<dbReference type="EC" id="3.4.-.-" evidence="10"/>
<keyword evidence="6" id="KW-0788">Thiol protease</keyword>
<evidence type="ECO:0000259" key="8">
    <source>
        <dbReference type="PROSITE" id="PS51782"/>
    </source>
</evidence>
<evidence type="ECO:0000256" key="4">
    <source>
        <dbReference type="ARBA" id="ARBA00022737"/>
    </source>
</evidence>
<dbReference type="InterPro" id="IPR000064">
    <property type="entry name" value="NLP_P60_dom"/>
</dbReference>
<dbReference type="RefSeq" id="WP_184662991.1">
    <property type="nucleotide sequence ID" value="NZ_JACHHB010000002.1"/>
</dbReference>
<dbReference type="GO" id="GO:0008234">
    <property type="term" value="F:cysteine-type peptidase activity"/>
    <property type="evidence" value="ECO:0007669"/>
    <property type="project" value="UniProtKB-KW"/>
</dbReference>
<evidence type="ECO:0000256" key="5">
    <source>
        <dbReference type="ARBA" id="ARBA00022801"/>
    </source>
</evidence>
<dbReference type="PROSITE" id="PS51782">
    <property type="entry name" value="LYSM"/>
    <property type="match status" value="1"/>
</dbReference>
<dbReference type="GO" id="GO:0006508">
    <property type="term" value="P:proteolysis"/>
    <property type="evidence" value="ECO:0007669"/>
    <property type="project" value="UniProtKB-KW"/>
</dbReference>
<evidence type="ECO:0000313" key="10">
    <source>
        <dbReference type="EMBL" id="MBB5172540.1"/>
    </source>
</evidence>
<dbReference type="Proteomes" id="UP000551878">
    <property type="component" value="Unassembled WGS sequence"/>
</dbReference>
<dbReference type="AlphaFoldDB" id="A0A840QMI1"/>
<keyword evidence="5 10" id="KW-0378">Hydrolase</keyword>
<dbReference type="Pfam" id="PF00877">
    <property type="entry name" value="NLPC_P60"/>
    <property type="match status" value="1"/>
</dbReference>
<dbReference type="Gene3D" id="3.10.350.10">
    <property type="entry name" value="LysM domain"/>
    <property type="match status" value="1"/>
</dbReference>
<feature type="domain" description="NlpC/P60" evidence="9">
    <location>
        <begin position="222"/>
        <end position="350"/>
    </location>
</feature>
<keyword evidence="4" id="KW-0677">Repeat</keyword>
<keyword evidence="11" id="KW-1185">Reference proteome</keyword>
<comment type="caution">
    <text evidence="10">The sequence shown here is derived from an EMBL/GenBank/DDBJ whole genome shotgun (WGS) entry which is preliminary data.</text>
</comment>
<dbReference type="InterPro" id="IPR036779">
    <property type="entry name" value="LysM_dom_sf"/>
</dbReference>
<keyword evidence="2" id="KW-0645">Protease</keyword>
<dbReference type="CDD" id="cd00118">
    <property type="entry name" value="LysM"/>
    <property type="match status" value="1"/>
</dbReference>
<evidence type="ECO:0000256" key="2">
    <source>
        <dbReference type="ARBA" id="ARBA00022670"/>
    </source>
</evidence>
<dbReference type="SUPFAM" id="SSF54106">
    <property type="entry name" value="LysM domain"/>
    <property type="match status" value="1"/>
</dbReference>
<dbReference type="InterPro" id="IPR012854">
    <property type="entry name" value="Cu_amine_oxidase-like_N"/>
</dbReference>
<organism evidence="10 11">
    <name type="scientific">Texcoconibacillus texcoconensis</name>
    <dbReference type="NCBI Taxonomy" id="1095777"/>
    <lineage>
        <taxon>Bacteria</taxon>
        <taxon>Bacillati</taxon>
        <taxon>Bacillota</taxon>
        <taxon>Bacilli</taxon>
        <taxon>Bacillales</taxon>
        <taxon>Bacillaceae</taxon>
        <taxon>Texcoconibacillus</taxon>
    </lineage>
</organism>
<dbReference type="PROSITE" id="PS51935">
    <property type="entry name" value="NLPC_P60"/>
    <property type="match status" value="1"/>
</dbReference>
<dbReference type="Pfam" id="PF01476">
    <property type="entry name" value="LysM"/>
    <property type="match status" value="1"/>
</dbReference>
<sequence length="351" mass="39275">MQALRKTVFLSLVIVFSLVSFASEVTFAAEYEPVPTAGFVINGETVDGIDPIKMGDTYYLPFREVSRILGYKDIKFEQSTKTYETTDGSTAVRITMGGARATKGDEFMNIDPPRWINDTAYVSLDTAGALYNTYITFNSEDGSIQVQKPAGFYRVQKHDTLWRISQIHHTTVDKLKEVNNLSSNLIRTGELLKLPDRDDVKEMEPIDEEEPVDDDKATDSVTDIRNGVAATSKDYIGAGYQLGATLDQAPQLFDCSSYTKYVFQQYGIDLPRTAREQASVGRTVQSLEIGDLVYFKNSSLYSDGRPGHVGIYLGDGAMISATTSRGVVIQENFMDVAYWRDNYMYTKRVIE</sequence>
<proteinExistence type="inferred from homology"/>
<evidence type="ECO:0000256" key="7">
    <source>
        <dbReference type="SAM" id="SignalP"/>
    </source>
</evidence>
<feature type="chain" id="PRO_5039577433" evidence="7">
    <location>
        <begin position="23"/>
        <end position="351"/>
    </location>
</feature>
<dbReference type="PANTHER" id="PTHR47053">
    <property type="entry name" value="MUREIN DD-ENDOPEPTIDASE MEPH-RELATED"/>
    <property type="match status" value="1"/>
</dbReference>
<dbReference type="SUPFAM" id="SSF55383">
    <property type="entry name" value="Copper amine oxidase, domain N"/>
    <property type="match status" value="1"/>
</dbReference>
<comment type="similarity">
    <text evidence="1">Belongs to the peptidase C40 family.</text>
</comment>
<evidence type="ECO:0000313" key="11">
    <source>
        <dbReference type="Proteomes" id="UP000551878"/>
    </source>
</evidence>
<dbReference type="Gene3D" id="3.90.1720.10">
    <property type="entry name" value="endopeptidase domain like (from Nostoc punctiforme)"/>
    <property type="match status" value="1"/>
</dbReference>
<gene>
    <name evidence="10" type="ORF">HNQ41_000684</name>
</gene>
<protein>
    <submittedName>
        <fullName evidence="10">Peptidoglycan endopeptidase LytE</fullName>
        <ecNumber evidence="10">3.4.-.-</ecNumber>
    </submittedName>
</protein>
<dbReference type="InterPro" id="IPR036582">
    <property type="entry name" value="Mao_N_sf"/>
</dbReference>
<reference evidence="10 11" key="1">
    <citation type="submission" date="2020-08" db="EMBL/GenBank/DDBJ databases">
        <title>Genomic Encyclopedia of Type Strains, Phase IV (KMG-IV): sequencing the most valuable type-strain genomes for metagenomic binning, comparative biology and taxonomic classification.</title>
        <authorList>
            <person name="Goeker M."/>
        </authorList>
    </citation>
    <scope>NUCLEOTIDE SEQUENCE [LARGE SCALE GENOMIC DNA]</scope>
    <source>
        <strain evidence="10 11">DSM 24696</strain>
    </source>
</reference>
<evidence type="ECO:0000256" key="6">
    <source>
        <dbReference type="ARBA" id="ARBA00022807"/>
    </source>
</evidence>
<feature type="domain" description="LysM" evidence="8">
    <location>
        <begin position="151"/>
        <end position="194"/>
    </location>
</feature>
<dbReference type="SMART" id="SM00257">
    <property type="entry name" value="LysM"/>
    <property type="match status" value="1"/>
</dbReference>
<evidence type="ECO:0000256" key="1">
    <source>
        <dbReference type="ARBA" id="ARBA00007074"/>
    </source>
</evidence>
<dbReference type="InterPro" id="IPR018392">
    <property type="entry name" value="LysM"/>
</dbReference>
<dbReference type="EMBL" id="JACHHB010000002">
    <property type="protein sequence ID" value="MBB5172540.1"/>
    <property type="molecule type" value="Genomic_DNA"/>
</dbReference>
<feature type="signal peptide" evidence="7">
    <location>
        <begin position="1"/>
        <end position="22"/>
    </location>
</feature>
<dbReference type="SUPFAM" id="SSF54001">
    <property type="entry name" value="Cysteine proteinases"/>
    <property type="match status" value="1"/>
</dbReference>
<dbReference type="PANTHER" id="PTHR47053:SF1">
    <property type="entry name" value="MUREIN DD-ENDOPEPTIDASE MEPH-RELATED"/>
    <property type="match status" value="1"/>
</dbReference>